<dbReference type="PANTHER" id="PTHR43411:SF1">
    <property type="entry name" value="ADENYLOSUCCINATE LYASE"/>
    <property type="match status" value="1"/>
</dbReference>
<comment type="function">
    <text evidence="9">Catalyzes two reactions in de novo purine nucleotide biosynthesis. Catalyzes the breakdown of 5-aminoimidazole- (N-succinylocarboxamide) ribotide (SAICAR or 2-[5-amino-1-(5-phospho-beta-D-ribosyl)imidazole-4-carboxamido]succinate) to 5-aminoimidazole-4-carboxamide ribotide (AICAR or 5-amino-1-(5-phospho-beta-D-ribosyl)imidazole-4-carboxamide) and fumarate, and of adenylosuccinate (ADS or N(6)-(1,2-dicarboxyethyl)-AMP) to adenosine monophosphate (AMP) and fumarate.</text>
</comment>
<keyword evidence="17" id="KW-1185">Reference proteome</keyword>
<dbReference type="RefSeq" id="WP_285234133.1">
    <property type="nucleotide sequence ID" value="NZ_CP116346.1"/>
</dbReference>
<protein>
    <recommendedName>
        <fullName evidence="5 12">Adenylosuccinate lyase</fullName>
        <shortName evidence="13">ASL</shortName>
        <ecNumber evidence="4 12">4.3.2.2</ecNumber>
    </recommendedName>
    <alternativeName>
        <fullName evidence="10 13">Adenylosuccinase</fullName>
    </alternativeName>
</protein>
<evidence type="ECO:0000256" key="8">
    <source>
        <dbReference type="ARBA" id="ARBA00024477"/>
    </source>
</evidence>
<dbReference type="EMBL" id="CP116346">
    <property type="protein sequence ID" value="WIT13030.1"/>
    <property type="molecule type" value="Genomic_DNA"/>
</dbReference>
<evidence type="ECO:0000256" key="3">
    <source>
        <dbReference type="ARBA" id="ARBA00008273"/>
    </source>
</evidence>
<dbReference type="EC" id="4.3.2.2" evidence="4 12"/>
<dbReference type="CDD" id="cd01598">
    <property type="entry name" value="PurB"/>
    <property type="match status" value="1"/>
</dbReference>
<dbReference type="InterPro" id="IPR013539">
    <property type="entry name" value="PurB_C"/>
</dbReference>
<comment type="similarity">
    <text evidence="3 13">Belongs to the lyase 1 family. Adenylosuccinate lyase subfamily.</text>
</comment>
<evidence type="ECO:0000256" key="13">
    <source>
        <dbReference type="RuleBase" id="RU361172"/>
    </source>
</evidence>
<dbReference type="NCBIfam" id="TIGR00928">
    <property type="entry name" value="purB"/>
    <property type="match status" value="1"/>
</dbReference>
<evidence type="ECO:0000313" key="16">
    <source>
        <dbReference type="EMBL" id="WIT13030.1"/>
    </source>
</evidence>
<sequence>MNLSALSALSPLDGRYASRVAALRPLLSEFGLMHRRVQVEVEWFIALSDAGFDEFKPLSEAARGLLRGLVARFSEADAQAIKDIEKTTNHDVKAVEYWIKSRFDANAELKAAGEFVHFACTSEDINNTSHGLMLKAARAEVLLPTVDRIIDKLAAMAHALAATPMLSRTHGQTASPTTVGKEIANVVARLRGARARIADVKLLAKMNGAVGNYNAHLSAWPEHDWEAFSQRVIEGPLGLTFNPYTIQIEPHDYMAELFDAVTRTNTILIDWSRDVWGYVSLGYFKQRTKAGEIGSSTMPHKVNPIDFENAEGNFGLANAVLTHLSQKLPISRWQRDLTDSTVLRNMGVALGYAVLGYDSLLKGLDKLEINEAALADDLDSAWEVLAEPIQTVMRRYALPNPYERLKELTRGKAITAESIRAFIATLELPEAEKARLLAMTPGSYTGRAEALAKRI</sequence>
<dbReference type="FunFam" id="1.20.200.10:FF:000004">
    <property type="entry name" value="Adenylosuccinate lyase"/>
    <property type="match status" value="1"/>
</dbReference>
<feature type="domain" description="Adenylosuccinate lyase PurB C-terminal" evidence="15">
    <location>
        <begin position="331"/>
        <end position="445"/>
    </location>
</feature>
<dbReference type="KEGG" id="pais:PFX98_05340"/>
<dbReference type="InterPro" id="IPR024083">
    <property type="entry name" value="Fumarase/histidase_N"/>
</dbReference>
<dbReference type="Gene3D" id="1.10.40.30">
    <property type="entry name" value="Fumarase/aspartase (C-terminal domain)"/>
    <property type="match status" value="1"/>
</dbReference>
<dbReference type="NCBIfam" id="NF006764">
    <property type="entry name" value="PRK09285.1"/>
    <property type="match status" value="1"/>
</dbReference>
<dbReference type="InterPro" id="IPR022761">
    <property type="entry name" value="Fumarate_lyase_N"/>
</dbReference>
<evidence type="ECO:0000256" key="1">
    <source>
        <dbReference type="ARBA" id="ARBA00004706"/>
    </source>
</evidence>
<dbReference type="GO" id="GO:0005829">
    <property type="term" value="C:cytosol"/>
    <property type="evidence" value="ECO:0007669"/>
    <property type="project" value="TreeGrafter"/>
</dbReference>
<dbReference type="PANTHER" id="PTHR43411">
    <property type="entry name" value="ADENYLOSUCCINATE LYASE"/>
    <property type="match status" value="1"/>
</dbReference>
<keyword evidence="7 13" id="KW-0456">Lyase</keyword>
<evidence type="ECO:0000256" key="7">
    <source>
        <dbReference type="ARBA" id="ARBA00023239"/>
    </source>
</evidence>
<evidence type="ECO:0000256" key="4">
    <source>
        <dbReference type="ARBA" id="ARBA00012339"/>
    </source>
</evidence>
<dbReference type="InterPro" id="IPR004769">
    <property type="entry name" value="Pur_lyase"/>
</dbReference>
<evidence type="ECO:0000256" key="6">
    <source>
        <dbReference type="ARBA" id="ARBA00022755"/>
    </source>
</evidence>
<evidence type="ECO:0000313" key="17">
    <source>
        <dbReference type="Proteomes" id="UP001177769"/>
    </source>
</evidence>
<keyword evidence="6 13" id="KW-0658">Purine biosynthesis</keyword>
<dbReference type="Gene3D" id="1.20.200.10">
    <property type="entry name" value="Fumarase/aspartase (Central domain)"/>
    <property type="match status" value="1"/>
</dbReference>
<reference evidence="16" key="1">
    <citation type="submission" date="2023-01" db="EMBL/GenBank/DDBJ databases">
        <title>Whole genome sequence of Paucibacter sp. S2-9 isolated from pond sediment.</title>
        <authorList>
            <person name="Jung J.Y."/>
        </authorList>
    </citation>
    <scope>NUCLEOTIDE SEQUENCE</scope>
    <source>
        <strain evidence="16">S2-9</strain>
    </source>
</reference>
<evidence type="ECO:0000256" key="11">
    <source>
        <dbReference type="ARBA" id="ARBA00049115"/>
    </source>
</evidence>
<dbReference type="InterPro" id="IPR008948">
    <property type="entry name" value="L-Aspartase-like"/>
</dbReference>
<dbReference type="PROSITE" id="PS00163">
    <property type="entry name" value="FUMARATE_LYASES"/>
    <property type="match status" value="1"/>
</dbReference>
<dbReference type="InterPro" id="IPR000362">
    <property type="entry name" value="Fumarate_lyase_fam"/>
</dbReference>
<dbReference type="GO" id="GO:0004018">
    <property type="term" value="F:N6-(1,2-dicarboxyethyl)AMP AMP-lyase (fumarate-forming) activity"/>
    <property type="evidence" value="ECO:0007669"/>
    <property type="project" value="UniProtKB-UniRule"/>
</dbReference>
<evidence type="ECO:0000256" key="12">
    <source>
        <dbReference type="NCBIfam" id="TIGR00928"/>
    </source>
</evidence>
<evidence type="ECO:0000256" key="2">
    <source>
        <dbReference type="ARBA" id="ARBA00004734"/>
    </source>
</evidence>
<comment type="pathway">
    <text evidence="1 13">Purine metabolism; IMP biosynthesis via de novo pathway; 5-amino-1-(5-phospho-D-ribosyl)imidazole-4-carboxamide from 5-amino-1-(5-phospho-D-ribosyl)imidazole-4-carboxylate: step 2/2.</text>
</comment>
<evidence type="ECO:0000256" key="9">
    <source>
        <dbReference type="ARBA" id="ARBA00025012"/>
    </source>
</evidence>
<evidence type="ECO:0000259" key="15">
    <source>
        <dbReference type="Pfam" id="PF08328"/>
    </source>
</evidence>
<gene>
    <name evidence="16" type="primary">purB</name>
    <name evidence="16" type="ORF">PFX98_05340</name>
</gene>
<feature type="domain" description="Fumarate lyase N-terminal" evidence="14">
    <location>
        <begin position="15"/>
        <end position="312"/>
    </location>
</feature>
<proteinExistence type="inferred from homology"/>
<comment type="pathway">
    <text evidence="2 13">Purine metabolism; AMP biosynthesis via de novo pathway; AMP from IMP: step 2/2.</text>
</comment>
<dbReference type="SUPFAM" id="SSF48557">
    <property type="entry name" value="L-aspartase-like"/>
    <property type="match status" value="1"/>
</dbReference>
<dbReference type="Pfam" id="PF08328">
    <property type="entry name" value="ASL_C"/>
    <property type="match status" value="1"/>
</dbReference>
<comment type="catalytic activity">
    <reaction evidence="11">
        <text>N(6)-(1,2-dicarboxyethyl)-AMP = fumarate + AMP</text>
        <dbReference type="Rhea" id="RHEA:16853"/>
        <dbReference type="ChEBI" id="CHEBI:29806"/>
        <dbReference type="ChEBI" id="CHEBI:57567"/>
        <dbReference type="ChEBI" id="CHEBI:456215"/>
        <dbReference type="EC" id="4.3.2.2"/>
    </reaction>
    <physiologicalReaction direction="left-to-right" evidence="11">
        <dbReference type="Rhea" id="RHEA:16854"/>
    </physiologicalReaction>
</comment>
<evidence type="ECO:0000259" key="14">
    <source>
        <dbReference type="Pfam" id="PF00206"/>
    </source>
</evidence>
<dbReference type="Proteomes" id="UP001177769">
    <property type="component" value="Chromosome"/>
</dbReference>
<dbReference type="Gene3D" id="1.10.275.10">
    <property type="entry name" value="Fumarase/aspartase (N-terminal domain)"/>
    <property type="match status" value="1"/>
</dbReference>
<dbReference type="InterPro" id="IPR020557">
    <property type="entry name" value="Fumarate_lyase_CS"/>
</dbReference>
<dbReference type="InterPro" id="IPR047136">
    <property type="entry name" value="PurB_bact"/>
</dbReference>
<accession>A0AA95NEX9</accession>
<dbReference type="AlphaFoldDB" id="A0AA95NEX9"/>
<name>A0AA95NEX9_9BURK</name>
<evidence type="ECO:0000256" key="5">
    <source>
        <dbReference type="ARBA" id="ARBA00017058"/>
    </source>
</evidence>
<organism evidence="16 17">
    <name type="scientific">Paucibacter sediminis</name>
    <dbReference type="NCBI Taxonomy" id="3019553"/>
    <lineage>
        <taxon>Bacteria</taxon>
        <taxon>Pseudomonadati</taxon>
        <taxon>Pseudomonadota</taxon>
        <taxon>Betaproteobacteria</taxon>
        <taxon>Burkholderiales</taxon>
        <taxon>Sphaerotilaceae</taxon>
        <taxon>Roseateles</taxon>
    </lineage>
</organism>
<comment type="catalytic activity">
    <reaction evidence="8">
        <text>(2S)-2-[5-amino-1-(5-phospho-beta-D-ribosyl)imidazole-4-carboxamido]succinate = 5-amino-1-(5-phospho-beta-D-ribosyl)imidazole-4-carboxamide + fumarate</text>
        <dbReference type="Rhea" id="RHEA:23920"/>
        <dbReference type="ChEBI" id="CHEBI:29806"/>
        <dbReference type="ChEBI" id="CHEBI:58443"/>
        <dbReference type="ChEBI" id="CHEBI:58475"/>
        <dbReference type="EC" id="4.3.2.2"/>
    </reaction>
    <physiologicalReaction direction="left-to-right" evidence="8">
        <dbReference type="Rhea" id="RHEA:23921"/>
    </physiologicalReaction>
</comment>
<dbReference type="Pfam" id="PF00206">
    <property type="entry name" value="Lyase_1"/>
    <property type="match status" value="1"/>
</dbReference>
<dbReference type="GO" id="GO:0006188">
    <property type="term" value="P:IMP biosynthetic process"/>
    <property type="evidence" value="ECO:0007669"/>
    <property type="project" value="InterPro"/>
</dbReference>
<evidence type="ECO:0000256" key="10">
    <source>
        <dbReference type="ARBA" id="ARBA00030717"/>
    </source>
</evidence>
<dbReference type="PRINTS" id="PR00149">
    <property type="entry name" value="FUMRATELYASE"/>
</dbReference>